<organism evidence="15 16">
    <name type="scientific">Sorangium cellulosum</name>
    <name type="common">Polyangium cellulosum</name>
    <dbReference type="NCBI Taxonomy" id="56"/>
    <lineage>
        <taxon>Bacteria</taxon>
        <taxon>Pseudomonadati</taxon>
        <taxon>Myxococcota</taxon>
        <taxon>Polyangia</taxon>
        <taxon>Polyangiales</taxon>
        <taxon>Polyangiaceae</taxon>
        <taxon>Sorangium</taxon>
    </lineage>
</organism>
<dbReference type="FunFam" id="3.40.50.1100:FF:000006">
    <property type="entry name" value="Cysteine synthase"/>
    <property type="match status" value="1"/>
</dbReference>
<dbReference type="Pfam" id="PF00291">
    <property type="entry name" value="PALP"/>
    <property type="match status" value="1"/>
</dbReference>
<dbReference type="InterPro" id="IPR001926">
    <property type="entry name" value="TrpB-like_PALP"/>
</dbReference>
<evidence type="ECO:0000259" key="14">
    <source>
        <dbReference type="Pfam" id="PF00291"/>
    </source>
</evidence>
<dbReference type="PANTHER" id="PTHR10314">
    <property type="entry name" value="CYSTATHIONINE BETA-SYNTHASE"/>
    <property type="match status" value="1"/>
</dbReference>
<evidence type="ECO:0000256" key="13">
    <source>
        <dbReference type="SAM" id="MobiDB-lite"/>
    </source>
</evidence>
<dbReference type="GO" id="GO:0016846">
    <property type="term" value="F:carbon-sulfur lyase activity"/>
    <property type="evidence" value="ECO:0007669"/>
    <property type="project" value="UniProtKB-ARBA"/>
</dbReference>
<dbReference type="OrthoDB" id="9815130at2"/>
<dbReference type="NCBIfam" id="TIGR01139">
    <property type="entry name" value="cysK"/>
    <property type="match status" value="1"/>
</dbReference>
<dbReference type="RefSeq" id="WP_129351076.1">
    <property type="nucleotide sequence ID" value="NZ_CP012670.1"/>
</dbReference>
<evidence type="ECO:0000256" key="12">
    <source>
        <dbReference type="PIRSR" id="PIRSR605856-51"/>
    </source>
</evidence>
<comment type="catalytic activity">
    <reaction evidence="11">
        <text>O-acetyl-L-serine + hydrogen sulfide = L-cysteine + acetate</text>
        <dbReference type="Rhea" id="RHEA:14829"/>
        <dbReference type="ChEBI" id="CHEBI:29919"/>
        <dbReference type="ChEBI" id="CHEBI:30089"/>
        <dbReference type="ChEBI" id="CHEBI:35235"/>
        <dbReference type="ChEBI" id="CHEBI:58340"/>
        <dbReference type="EC" id="2.5.1.47"/>
    </reaction>
</comment>
<comment type="cofactor">
    <cofactor evidence="1 12">
        <name>pyridoxal 5'-phosphate</name>
        <dbReference type="ChEBI" id="CHEBI:597326"/>
    </cofactor>
</comment>
<evidence type="ECO:0000256" key="1">
    <source>
        <dbReference type="ARBA" id="ARBA00001933"/>
    </source>
</evidence>
<dbReference type="Proteomes" id="UP000295781">
    <property type="component" value="Chromosome"/>
</dbReference>
<sequence length="350" mass="36809">MSKPDPTVHFSGARPAAATALPPLPSHPRVVESVLDLVGDTPLFEIRRLDAEAPRGRVFGKAEQQNPGGSLKDRICLAMIEGAEARGELRPGSGVIIEPTSGNTGIGLAIVCAAKGYRCILTMPASMSLERRQLLEAYGAEVVLTEPELQMEGAIAKARALAAEIPGAILPSQFDNPDNPRAHAETTAREILHAMADLDPPGRAGSGPRRSLTIDAFVAGVGTGGSVSGIGRVLKRVRPTTRVIAVEPESCATISRGERGPTKIQGLAAGFVPDNYDASVVDEVRTVTDRAAYETKAALARQEGLLVGISAGAAVRVALDVARELGPDACVVTVLCDTGERYFSLDEYFR</sequence>
<accession>A0A4V0NE22</accession>
<dbReference type="CDD" id="cd01561">
    <property type="entry name" value="CBS_like"/>
    <property type="match status" value="1"/>
</dbReference>
<feature type="region of interest" description="Disordered" evidence="13">
    <location>
        <begin position="1"/>
        <end position="25"/>
    </location>
</feature>
<name>A0A4V0NE22_SORCE</name>
<dbReference type="Gene3D" id="3.40.50.1100">
    <property type="match status" value="2"/>
</dbReference>
<dbReference type="GO" id="GO:0004124">
    <property type="term" value="F:cysteine synthase activity"/>
    <property type="evidence" value="ECO:0007669"/>
    <property type="project" value="UniProtKB-EC"/>
</dbReference>
<evidence type="ECO:0000313" key="15">
    <source>
        <dbReference type="EMBL" id="AUX24662.1"/>
    </source>
</evidence>
<dbReference type="SUPFAM" id="SSF53686">
    <property type="entry name" value="Tryptophan synthase beta subunit-like PLP-dependent enzymes"/>
    <property type="match status" value="1"/>
</dbReference>
<feature type="modified residue" description="N6-(pyridoxal phosphate)lysine" evidence="12">
    <location>
        <position position="72"/>
    </location>
</feature>
<proteinExistence type="inferred from homology"/>
<dbReference type="InterPro" id="IPR050214">
    <property type="entry name" value="Cys_Synth/Cystath_Beta-Synth"/>
</dbReference>
<evidence type="ECO:0000256" key="3">
    <source>
        <dbReference type="ARBA" id="ARBA00012681"/>
    </source>
</evidence>
<feature type="domain" description="Tryptophan synthase beta chain-like PALP" evidence="14">
    <location>
        <begin position="35"/>
        <end position="337"/>
    </location>
</feature>
<gene>
    <name evidence="15" type="primary">cysM</name>
    <name evidence="15" type="ORF">SOCEGT47_052010</name>
</gene>
<keyword evidence="7 12" id="KW-0663">Pyridoxal phosphate</keyword>
<evidence type="ECO:0000256" key="4">
    <source>
        <dbReference type="ARBA" id="ARBA00019371"/>
    </source>
</evidence>
<evidence type="ECO:0000256" key="11">
    <source>
        <dbReference type="ARBA" id="ARBA00047931"/>
    </source>
</evidence>
<evidence type="ECO:0000256" key="6">
    <source>
        <dbReference type="ARBA" id="ARBA00022679"/>
    </source>
</evidence>
<evidence type="ECO:0000256" key="8">
    <source>
        <dbReference type="ARBA" id="ARBA00023192"/>
    </source>
</evidence>
<dbReference type="InterPro" id="IPR036052">
    <property type="entry name" value="TrpB-like_PALP_sf"/>
</dbReference>
<evidence type="ECO:0000256" key="10">
    <source>
        <dbReference type="ARBA" id="ARBA00033075"/>
    </source>
</evidence>
<keyword evidence="6" id="KW-0808">Transferase</keyword>
<dbReference type="InterPro" id="IPR005859">
    <property type="entry name" value="CysK"/>
</dbReference>
<evidence type="ECO:0000256" key="2">
    <source>
        <dbReference type="ARBA" id="ARBA00007103"/>
    </source>
</evidence>
<evidence type="ECO:0000256" key="7">
    <source>
        <dbReference type="ARBA" id="ARBA00022898"/>
    </source>
</evidence>
<dbReference type="GO" id="GO:0006535">
    <property type="term" value="P:cysteine biosynthetic process from serine"/>
    <property type="evidence" value="ECO:0007669"/>
    <property type="project" value="InterPro"/>
</dbReference>
<dbReference type="EMBL" id="CP012670">
    <property type="protein sequence ID" value="AUX24662.1"/>
    <property type="molecule type" value="Genomic_DNA"/>
</dbReference>
<dbReference type="AlphaFoldDB" id="A0A4V0NE22"/>
<reference evidence="15 16" key="1">
    <citation type="submission" date="2015-09" db="EMBL/GenBank/DDBJ databases">
        <title>Sorangium comparison.</title>
        <authorList>
            <person name="Zaburannyi N."/>
            <person name="Bunk B."/>
            <person name="Overmann J."/>
            <person name="Mueller R."/>
        </authorList>
    </citation>
    <scope>NUCLEOTIDE SEQUENCE [LARGE SCALE GENOMIC DNA]</scope>
    <source>
        <strain evidence="15 16">So ceGT47</strain>
    </source>
</reference>
<dbReference type="NCBIfam" id="TIGR01136">
    <property type="entry name" value="cysKM"/>
    <property type="match status" value="1"/>
</dbReference>
<keyword evidence="5" id="KW-0028">Amino-acid biosynthesis</keyword>
<dbReference type="InterPro" id="IPR005856">
    <property type="entry name" value="Cys_synth"/>
</dbReference>
<comment type="similarity">
    <text evidence="2">Belongs to the cysteine synthase/cystathionine beta-synthase family.</text>
</comment>
<dbReference type="FunFam" id="3.40.50.1100:FF:000002">
    <property type="entry name" value="Cysteine synthase"/>
    <property type="match status" value="1"/>
</dbReference>
<evidence type="ECO:0000256" key="9">
    <source>
        <dbReference type="ARBA" id="ARBA00030296"/>
    </source>
</evidence>
<evidence type="ECO:0000313" key="16">
    <source>
        <dbReference type="Proteomes" id="UP000295781"/>
    </source>
</evidence>
<evidence type="ECO:0000256" key="5">
    <source>
        <dbReference type="ARBA" id="ARBA00022605"/>
    </source>
</evidence>
<keyword evidence="8" id="KW-0198">Cysteine biosynthesis</keyword>
<protein>
    <recommendedName>
        <fullName evidence="4">Cysteine synthase</fullName>
        <ecNumber evidence="3">2.5.1.47</ecNumber>
    </recommendedName>
    <alternativeName>
        <fullName evidence="9">O-acetylserine (thiol)-lyase</fullName>
    </alternativeName>
    <alternativeName>
        <fullName evidence="10">O-acetylserine sulfhydrylase</fullName>
    </alternativeName>
</protein>
<dbReference type="EC" id="2.5.1.47" evidence="3"/>